<name>A0A1V4A9Z0_9ACTN</name>
<gene>
    <name evidence="3" type="ORF">B1H18_13615</name>
</gene>
<dbReference type="OrthoDB" id="3206999at2"/>
<dbReference type="EMBL" id="MVFC01000009">
    <property type="protein sequence ID" value="OON79612.1"/>
    <property type="molecule type" value="Genomic_DNA"/>
</dbReference>
<dbReference type="Pfam" id="PF12770">
    <property type="entry name" value="CHAT"/>
    <property type="match status" value="1"/>
</dbReference>
<dbReference type="PANTHER" id="PTHR19959">
    <property type="entry name" value="KINESIN LIGHT CHAIN"/>
    <property type="match status" value="1"/>
</dbReference>
<dbReference type="InterPro" id="IPR011990">
    <property type="entry name" value="TPR-like_helical_dom_sf"/>
</dbReference>
<sequence length="952" mass="104646">MRRRTGGIAFMRRKRWTASHTTPRGSPQRGHVADDGDPVSDLTNRSIELMEDFERTGRPAVLDEAITLGRAALRAAPEDHPYRALVLSNLSLALESRFRRTGDLTALNEDIELIRTAVRTTPDNDPHQAALLYNLGNSLWLRFDRTGDVAHLDEAIGAYRATLHATPDDHPRRVSRASNLGVALKNRYDRTGDSEALHEAVELLRAVFHADPHSRHSLYQLANALWSRFEQTRDVEYLDESITLFRETVRAAPDELPFRQPLFHAASLTNLASVLVERFEQTWELRDLDEAIKRGRAALRAIPDGHAYSSIALSRLGNCLVLRFKHAGKEKALDEAIKVGRAAVRVTPDDHPDLASALTDLGYALKLRHIHKGAEQDRAEALSLWERTAGMTAATPSRRIKVAREAGHLASSSDPGRAADLLERGVLLLPEVAPRRLRRGDQQQALSENWQLTSDAIAHVLADTRVDTARRAMRALGLAEAGRAVLLSQALDTRSDLSELRFLRPDLAARFVDLRELLGQDNAPTAVPTGVSRIERVGRERHRLAAEFEAVMDTIRDCEGFASFGRPPTPEELLPESVDGPVVTINLSSHRSDALLLTGQGVVSCPLPLLTLNETLGQVDAFYRALDEASDPTGDAVSAQRALRRVLEWLWDAAAEPVLSALTACGELSKPSGDGGQLPRLWWTLAGPLAGLPLHAAGHHAEEDGPGGHRRTVMDRVISSYTPTIRSLRHTRQHRQPPNESLRSLVIAMPDTPGLDAPLRHVREETQRVRARLPHPVQLIGPGPDAPSRPDTPTLANVRSHLPHCAVAHFACHGVSDSTDPSQSRLLLHDHATSPLTVSALSQLMLGHGQLAYLSSCNTAAVGERWLSDEAIHLTSAFQLAGFTHVIGTLWPINDRLAVDVAESFYTYLAAGPSGRPAPDRAATALHHTVRDMRDRYPRLPSLWAAYLHVGA</sequence>
<accession>A0A1V4A9Z0</accession>
<dbReference type="AlphaFoldDB" id="A0A1V4A9Z0"/>
<dbReference type="InterPro" id="IPR024983">
    <property type="entry name" value="CHAT_dom"/>
</dbReference>
<protein>
    <recommendedName>
        <fullName evidence="2">CHAT domain-containing protein</fullName>
    </recommendedName>
</protein>
<comment type="caution">
    <text evidence="3">The sequence shown here is derived from an EMBL/GenBank/DDBJ whole genome shotgun (WGS) entry which is preliminary data.</text>
</comment>
<reference evidence="3 4" key="1">
    <citation type="submission" date="2017-02" db="EMBL/GenBank/DDBJ databases">
        <title>Draft Genome Sequence of Streptomyces tsukubaensis F601, a Producer of the immunosuppressant tacrolimus FK506.</title>
        <authorList>
            <person name="Zong G."/>
            <person name="Zhong C."/>
            <person name="Fu J."/>
            <person name="Qin R."/>
            <person name="Cao G."/>
        </authorList>
    </citation>
    <scope>NUCLEOTIDE SEQUENCE [LARGE SCALE GENOMIC DNA]</scope>
    <source>
        <strain evidence="3 4">F601</strain>
    </source>
</reference>
<dbReference type="PANTHER" id="PTHR19959:SF119">
    <property type="entry name" value="FUNGAL LIPASE-LIKE DOMAIN-CONTAINING PROTEIN"/>
    <property type="match status" value="1"/>
</dbReference>
<feature type="domain" description="CHAT" evidence="2">
    <location>
        <begin position="645"/>
        <end position="952"/>
    </location>
</feature>
<organism evidence="3 4">
    <name type="scientific">Streptomyces tsukubensis</name>
    <dbReference type="NCBI Taxonomy" id="83656"/>
    <lineage>
        <taxon>Bacteria</taxon>
        <taxon>Bacillati</taxon>
        <taxon>Actinomycetota</taxon>
        <taxon>Actinomycetes</taxon>
        <taxon>Kitasatosporales</taxon>
        <taxon>Streptomycetaceae</taxon>
        <taxon>Streptomyces</taxon>
    </lineage>
</organism>
<dbReference type="SUPFAM" id="SSF48452">
    <property type="entry name" value="TPR-like"/>
    <property type="match status" value="1"/>
</dbReference>
<feature type="region of interest" description="Disordered" evidence="1">
    <location>
        <begin position="13"/>
        <end position="40"/>
    </location>
</feature>
<dbReference type="Gene3D" id="1.25.40.10">
    <property type="entry name" value="Tetratricopeptide repeat domain"/>
    <property type="match status" value="2"/>
</dbReference>
<keyword evidence="4" id="KW-1185">Reference proteome</keyword>
<dbReference type="Proteomes" id="UP000190539">
    <property type="component" value="Unassembled WGS sequence"/>
</dbReference>
<dbReference type="STRING" id="83656.B1H18_13615"/>
<evidence type="ECO:0000256" key="1">
    <source>
        <dbReference type="SAM" id="MobiDB-lite"/>
    </source>
</evidence>
<evidence type="ECO:0000313" key="3">
    <source>
        <dbReference type="EMBL" id="OON79612.1"/>
    </source>
</evidence>
<evidence type="ECO:0000259" key="2">
    <source>
        <dbReference type="Pfam" id="PF12770"/>
    </source>
</evidence>
<evidence type="ECO:0000313" key="4">
    <source>
        <dbReference type="Proteomes" id="UP000190539"/>
    </source>
</evidence>
<proteinExistence type="predicted"/>